<name>A0A1V1FQE0_9NEOP</name>
<protein>
    <recommendedName>
        <fullName evidence="14">Reversion-inducing cysteine-rich protein with Kazal motifs</fullName>
    </recommendedName>
</protein>
<evidence type="ECO:0000256" key="12">
    <source>
        <dbReference type="ARBA" id="ARBA00023288"/>
    </source>
</evidence>
<dbReference type="GO" id="GO:0006508">
    <property type="term" value="P:proteolysis"/>
    <property type="evidence" value="ECO:0007669"/>
    <property type="project" value="UniProtKB-KW"/>
</dbReference>
<dbReference type="InterPro" id="IPR056976">
    <property type="entry name" value="EGF1_RECK"/>
</dbReference>
<dbReference type="InterPro" id="IPR056979">
    <property type="entry name" value="FZ_RECK"/>
</dbReference>
<dbReference type="InterPro" id="IPR056977">
    <property type="entry name" value="FnI_RECK"/>
</dbReference>
<dbReference type="InterPro" id="IPR056978">
    <property type="entry name" value="CC4_RECK"/>
</dbReference>
<dbReference type="FunFam" id="3.30.60.30:FF:000011">
    <property type="entry name" value="reversion-inducing cysteine-rich protein with Kazal motifs isoform X1"/>
    <property type="match status" value="1"/>
</dbReference>
<comment type="similarity">
    <text evidence="13">Belongs to the RECK family.</text>
</comment>
<evidence type="ECO:0000256" key="5">
    <source>
        <dbReference type="ARBA" id="ARBA00022690"/>
    </source>
</evidence>
<evidence type="ECO:0000256" key="10">
    <source>
        <dbReference type="ARBA" id="ARBA00023157"/>
    </source>
</evidence>
<evidence type="ECO:0000256" key="1">
    <source>
        <dbReference type="ARBA" id="ARBA00004609"/>
    </source>
</evidence>
<evidence type="ECO:0000256" key="6">
    <source>
        <dbReference type="ARBA" id="ARBA00022729"/>
    </source>
</evidence>
<evidence type="ECO:0000256" key="14">
    <source>
        <dbReference type="ARBA" id="ARBA00073829"/>
    </source>
</evidence>
<feature type="chain" id="PRO_5013341736" description="Reversion-inducing cysteine-rich protein with Kazal motifs" evidence="15">
    <location>
        <begin position="35"/>
        <end position="971"/>
    </location>
</feature>
<evidence type="ECO:0000256" key="13">
    <source>
        <dbReference type="ARBA" id="ARBA00061636"/>
    </source>
</evidence>
<keyword evidence="8" id="KW-0722">Serine protease inhibitor</keyword>
<dbReference type="InterPro" id="IPR002350">
    <property type="entry name" value="Kazal_dom"/>
</dbReference>
<evidence type="ECO:0000256" key="15">
    <source>
        <dbReference type="SAM" id="SignalP"/>
    </source>
</evidence>
<dbReference type="EMBL" id="FX985320">
    <property type="protein sequence ID" value="BAX07333.1"/>
    <property type="molecule type" value="mRNA"/>
</dbReference>
<dbReference type="InterPro" id="IPR036058">
    <property type="entry name" value="Kazal_dom_sf"/>
</dbReference>
<dbReference type="GO" id="GO:0030198">
    <property type="term" value="P:extracellular matrix organization"/>
    <property type="evidence" value="ECO:0007669"/>
    <property type="project" value="TreeGrafter"/>
</dbReference>
<sequence length="971" mass="107060">MALLDRTVCCQHLMLDSLLFLVLILLFLVSGNSTQETTCCSKATGSCRSACEKMPLVTIAADNNVREKRLQDVHNFCSPQLVSFWECMNETLEEIGRGESWSGRACCPLPQSEKCQHACVTATTKQDLVQSCRKSDELAFFTCLDRQEIGEECCGNARTTECHEACRAIFRSQLTPSREARSAVIESCSDQSPKVLQCVKNFTRVTPTTDAHKYLHCCDKASETQCKDSCRRMLRIKTTGQELIDSLQEGGCGPPLPHDKLWQCFLQGSESASGPTTIEVSRIDRMGMDSAKLHCCSKAQSPSCKRLCLKTFSNEWTRSWDEFNRECLSELSEASLIHCIDEVEEPCELGCEGLSYCTNFNNRPTDLFRSCTRIADDAARYDVALWQQQGFLGLPGLQLPVRNISRCSPNMWKAVACALQIKPCHRHTHANRICREDCYELLSQCMDWSRMPAGHNAASLCSRLSPENPDTPCISLKAFLEPSDNPYMQPQDEVSSPCKGDPCNNSEVCTVNRNCAPGRPCPPYRCSPGCKLGEVSQYVVPQGSYVRIPIAARQKDCLKICQCSSQGVVERCQPMPCYTLDSCWLANRKIEHGMWFYIDCNICSCYAGEITCRKKQCEVTSLGVLDPAYTSLPCNCPPHHVPVCGRNGYTYPSSCLARCAGLKDADFEFGSCFDKDPCDPNPCSEGKRCVPAREVCLSMLHKPCPQFQCVDANAPCTNMPHDPVCDTDGQEHPNICYLIRYQKMLAYRGPCLVNCENNGPVCGINGETYLSECAAYANQVGVDYQGPCIAVGLIGDQARLQCNDNAVKCPPLTHPGCLGVTPPGACCPVCGGSLRLLYSQKQVDRALYALRGNAVSALTVRAVLQALERQVQVAECTVRGYLTVEIDLFVLVQAVGKNSPSDLQLEACEREAEKLANLVQGASPRILSDLSLSSLTTATVVHIPVYSSARSVLPAYWILGALLVCFRFVSS</sequence>
<keyword evidence="9" id="KW-0472">Membrane</keyword>
<evidence type="ECO:0000259" key="16">
    <source>
        <dbReference type="PROSITE" id="PS51465"/>
    </source>
</evidence>
<keyword evidence="17" id="KW-0378">Hydrolase</keyword>
<dbReference type="PANTHER" id="PTHR13487">
    <property type="entry name" value="SERINE PROTEASE INHIBITOR"/>
    <property type="match status" value="1"/>
</dbReference>
<dbReference type="Pfam" id="PF25027">
    <property type="entry name" value="EGF1_RECK"/>
    <property type="match status" value="1"/>
</dbReference>
<feature type="domain" description="Kazal-like" evidence="16">
    <location>
        <begin position="698"/>
        <end position="753"/>
    </location>
</feature>
<dbReference type="GO" id="GO:0008191">
    <property type="term" value="F:metalloendopeptidase inhibitor activity"/>
    <property type="evidence" value="ECO:0007669"/>
    <property type="project" value="InterPro"/>
</dbReference>
<accession>A0A1V1FQE0</accession>
<dbReference type="GO" id="GO:0004867">
    <property type="term" value="F:serine-type endopeptidase inhibitor activity"/>
    <property type="evidence" value="ECO:0007669"/>
    <property type="project" value="UniProtKB-KW"/>
</dbReference>
<dbReference type="PROSITE" id="PS51465">
    <property type="entry name" value="KAZAL_2"/>
    <property type="match status" value="2"/>
</dbReference>
<evidence type="ECO:0000256" key="2">
    <source>
        <dbReference type="ARBA" id="ARBA00022475"/>
    </source>
</evidence>
<keyword evidence="11" id="KW-0325">Glycoprotein</keyword>
<dbReference type="CDD" id="cd00104">
    <property type="entry name" value="KAZAL_FS"/>
    <property type="match status" value="1"/>
</dbReference>
<evidence type="ECO:0000256" key="11">
    <source>
        <dbReference type="ARBA" id="ARBA00023180"/>
    </source>
</evidence>
<dbReference type="Pfam" id="PF23332">
    <property type="entry name" value="CC4_RECK"/>
    <property type="match status" value="2"/>
</dbReference>
<keyword evidence="12" id="KW-0449">Lipoprotein</keyword>
<dbReference type="Gene3D" id="3.30.60.30">
    <property type="match status" value="3"/>
</dbReference>
<dbReference type="InterPro" id="IPR055110">
    <property type="entry name" value="RECK-like_N"/>
</dbReference>
<feature type="signal peptide" evidence="15">
    <location>
        <begin position="1"/>
        <end position="34"/>
    </location>
</feature>
<keyword evidence="5" id="KW-0646">Protease inhibitor</keyword>
<keyword evidence="3" id="KW-0336">GPI-anchor</keyword>
<evidence type="ECO:0000256" key="8">
    <source>
        <dbReference type="ARBA" id="ARBA00022900"/>
    </source>
</evidence>
<keyword evidence="17" id="KW-0645">Protease</keyword>
<dbReference type="GO" id="GO:0005886">
    <property type="term" value="C:plasma membrane"/>
    <property type="evidence" value="ECO:0007669"/>
    <property type="project" value="UniProtKB-SubCell"/>
</dbReference>
<proteinExistence type="evidence at transcript level"/>
<dbReference type="PANTHER" id="PTHR13487:SF3">
    <property type="entry name" value="REVERSION-INDUCING CYSTEINE-RICH PROTEIN WITH KAZAL MOTIFS"/>
    <property type="match status" value="1"/>
</dbReference>
<keyword evidence="6 15" id="KW-0732">Signal</keyword>
<keyword evidence="4" id="KW-0879">Wnt signaling pathway</keyword>
<keyword evidence="7" id="KW-0677">Repeat</keyword>
<keyword evidence="2" id="KW-1003">Cell membrane</keyword>
<dbReference type="AlphaFoldDB" id="A0A1V1FQE0"/>
<organism evidence="17">
    <name type="scientific">Reticulitermes speratus</name>
    <dbReference type="NCBI Taxonomy" id="60591"/>
    <lineage>
        <taxon>Eukaryota</taxon>
        <taxon>Metazoa</taxon>
        <taxon>Ecdysozoa</taxon>
        <taxon>Arthropoda</taxon>
        <taxon>Hexapoda</taxon>
        <taxon>Insecta</taxon>
        <taxon>Pterygota</taxon>
        <taxon>Neoptera</taxon>
        <taxon>Polyneoptera</taxon>
        <taxon>Dictyoptera</taxon>
        <taxon>Blattodea</taxon>
        <taxon>Blattoidea</taxon>
        <taxon>Termitoidae</taxon>
        <taxon>Rhinotermitidae</taxon>
        <taxon>Reticulitermes</taxon>
        <taxon>Frontotermes</taxon>
    </lineage>
</organism>
<dbReference type="Pfam" id="PF07648">
    <property type="entry name" value="Kazal_2"/>
    <property type="match status" value="3"/>
</dbReference>
<evidence type="ECO:0000256" key="4">
    <source>
        <dbReference type="ARBA" id="ARBA00022687"/>
    </source>
</evidence>
<dbReference type="Pfam" id="PF23298">
    <property type="entry name" value="FZ_RECK"/>
    <property type="match status" value="1"/>
</dbReference>
<dbReference type="Pfam" id="PF22961">
    <property type="entry name" value="RECK-like_N"/>
    <property type="match status" value="1"/>
</dbReference>
<dbReference type="SUPFAM" id="SSF100895">
    <property type="entry name" value="Kazal-type serine protease inhibitors"/>
    <property type="match status" value="3"/>
</dbReference>
<gene>
    <name evidence="17" type="primary">SP39</name>
</gene>
<evidence type="ECO:0000313" key="17">
    <source>
        <dbReference type="EMBL" id="BAX07333.1"/>
    </source>
</evidence>
<evidence type="ECO:0000256" key="7">
    <source>
        <dbReference type="ARBA" id="ARBA00022737"/>
    </source>
</evidence>
<reference evidence="17" key="1">
    <citation type="journal article" date="2017" name="PLoS ONE">
        <title>Caste-, sex-, and age-dependent expression of immune-related genes in a Japanese subterranean termite, Reticulitermes speratus.</title>
        <authorList>
            <person name="Mitaka Y."/>
            <person name="Kobayashi K."/>
            <person name="Matsuura K."/>
        </authorList>
    </citation>
    <scope>NUCLEOTIDE SEQUENCE</scope>
    <source>
        <tissue evidence="17">Whole body</tissue>
    </source>
</reference>
<keyword evidence="10" id="KW-1015">Disulfide bond</keyword>
<dbReference type="GO" id="GO:0008233">
    <property type="term" value="F:peptidase activity"/>
    <property type="evidence" value="ECO:0007669"/>
    <property type="project" value="UniProtKB-KW"/>
</dbReference>
<dbReference type="Pfam" id="PF25028">
    <property type="entry name" value="FnI_RECK"/>
    <property type="match status" value="1"/>
</dbReference>
<dbReference type="GO" id="GO:0098552">
    <property type="term" value="C:side of membrane"/>
    <property type="evidence" value="ECO:0007669"/>
    <property type="project" value="UniProtKB-KW"/>
</dbReference>
<feature type="domain" description="Kazal-like" evidence="16">
    <location>
        <begin position="628"/>
        <end position="674"/>
    </location>
</feature>
<dbReference type="PROSITE" id="PS00282">
    <property type="entry name" value="KAZAL_1"/>
    <property type="match status" value="1"/>
</dbReference>
<comment type="subcellular location">
    <subcellularLocation>
        <location evidence="1">Cell membrane</location>
        <topology evidence="1">Lipid-anchor</topology>
        <topology evidence="1">GPI-anchor</topology>
    </subcellularLocation>
</comment>
<dbReference type="GO" id="GO:0016055">
    <property type="term" value="P:Wnt signaling pathway"/>
    <property type="evidence" value="ECO:0007669"/>
    <property type="project" value="UniProtKB-KW"/>
</dbReference>
<dbReference type="InterPro" id="IPR039016">
    <property type="entry name" value="RECK"/>
</dbReference>
<evidence type="ECO:0000256" key="9">
    <source>
        <dbReference type="ARBA" id="ARBA00023136"/>
    </source>
</evidence>
<dbReference type="SMART" id="SM00280">
    <property type="entry name" value="KAZAL"/>
    <property type="match status" value="3"/>
</dbReference>
<evidence type="ECO:0000256" key="3">
    <source>
        <dbReference type="ARBA" id="ARBA00022622"/>
    </source>
</evidence>